<sequence length="74" mass="7913">MSAALQISCCNLDSGSGSKSYFSCKILLLTYAKFPSELGESALPRPQPNHRRLRLVSSKRSASCATTTTTTGSK</sequence>
<accession>A0ACB9IJ81</accession>
<reference evidence="1 2" key="2">
    <citation type="journal article" date="2022" name="Mol. Ecol. Resour.">
        <title>The genomes of chicory, endive, great burdock and yacon provide insights into Asteraceae paleo-polyploidization history and plant inulin production.</title>
        <authorList>
            <person name="Fan W."/>
            <person name="Wang S."/>
            <person name="Wang H."/>
            <person name="Wang A."/>
            <person name="Jiang F."/>
            <person name="Liu H."/>
            <person name="Zhao H."/>
            <person name="Xu D."/>
            <person name="Zhang Y."/>
        </authorList>
    </citation>
    <scope>NUCLEOTIDE SEQUENCE [LARGE SCALE GENOMIC DNA]</scope>
    <source>
        <strain evidence="2">cv. Yunnan</strain>
        <tissue evidence="1">Leaves</tissue>
    </source>
</reference>
<comment type="caution">
    <text evidence="1">The sequence shown here is derived from an EMBL/GenBank/DDBJ whole genome shotgun (WGS) entry which is preliminary data.</text>
</comment>
<name>A0ACB9IJ81_9ASTR</name>
<keyword evidence="2" id="KW-1185">Reference proteome</keyword>
<dbReference type="EMBL" id="CM042025">
    <property type="protein sequence ID" value="KAI3807748.1"/>
    <property type="molecule type" value="Genomic_DNA"/>
</dbReference>
<proteinExistence type="predicted"/>
<protein>
    <submittedName>
        <fullName evidence="1">Uncharacterized protein</fullName>
    </submittedName>
</protein>
<dbReference type="Proteomes" id="UP001056120">
    <property type="component" value="Linkage Group LG08"/>
</dbReference>
<evidence type="ECO:0000313" key="2">
    <source>
        <dbReference type="Proteomes" id="UP001056120"/>
    </source>
</evidence>
<gene>
    <name evidence="1" type="ORF">L1987_23682</name>
</gene>
<evidence type="ECO:0000313" key="1">
    <source>
        <dbReference type="EMBL" id="KAI3807748.1"/>
    </source>
</evidence>
<organism evidence="1 2">
    <name type="scientific">Smallanthus sonchifolius</name>
    <dbReference type="NCBI Taxonomy" id="185202"/>
    <lineage>
        <taxon>Eukaryota</taxon>
        <taxon>Viridiplantae</taxon>
        <taxon>Streptophyta</taxon>
        <taxon>Embryophyta</taxon>
        <taxon>Tracheophyta</taxon>
        <taxon>Spermatophyta</taxon>
        <taxon>Magnoliopsida</taxon>
        <taxon>eudicotyledons</taxon>
        <taxon>Gunneridae</taxon>
        <taxon>Pentapetalae</taxon>
        <taxon>asterids</taxon>
        <taxon>campanulids</taxon>
        <taxon>Asterales</taxon>
        <taxon>Asteraceae</taxon>
        <taxon>Asteroideae</taxon>
        <taxon>Heliantheae alliance</taxon>
        <taxon>Millerieae</taxon>
        <taxon>Smallanthus</taxon>
    </lineage>
</organism>
<reference evidence="2" key="1">
    <citation type="journal article" date="2022" name="Mol. Ecol. Resour.">
        <title>The genomes of chicory, endive, great burdock and yacon provide insights into Asteraceae palaeo-polyploidization history and plant inulin production.</title>
        <authorList>
            <person name="Fan W."/>
            <person name="Wang S."/>
            <person name="Wang H."/>
            <person name="Wang A."/>
            <person name="Jiang F."/>
            <person name="Liu H."/>
            <person name="Zhao H."/>
            <person name="Xu D."/>
            <person name="Zhang Y."/>
        </authorList>
    </citation>
    <scope>NUCLEOTIDE SEQUENCE [LARGE SCALE GENOMIC DNA]</scope>
    <source>
        <strain evidence="2">cv. Yunnan</strain>
    </source>
</reference>